<comment type="caution">
    <text evidence="2">The sequence shown here is derived from an EMBL/GenBank/DDBJ whole genome shotgun (WGS) entry which is preliminary data.</text>
</comment>
<dbReference type="PANTHER" id="PTHR11886:SF35">
    <property type="entry name" value="DYNEIN LIGHT CHAIN"/>
    <property type="match status" value="1"/>
</dbReference>
<dbReference type="OrthoDB" id="6506078at2759"/>
<evidence type="ECO:0000313" key="2">
    <source>
        <dbReference type="EMBL" id="CAD5213187.1"/>
    </source>
</evidence>
<accession>A0A811KCG5</accession>
<evidence type="ECO:0000313" key="3">
    <source>
        <dbReference type="Proteomes" id="UP000614601"/>
    </source>
</evidence>
<keyword evidence="1" id="KW-0505">Motor protein</keyword>
<dbReference type="SUPFAM" id="SSF54648">
    <property type="entry name" value="DLC"/>
    <property type="match status" value="1"/>
</dbReference>
<dbReference type="Proteomes" id="UP000783686">
    <property type="component" value="Unassembled WGS sequence"/>
</dbReference>
<gene>
    <name evidence="2" type="ORF">BOKJ2_LOCUS4988</name>
</gene>
<dbReference type="PANTHER" id="PTHR11886">
    <property type="entry name" value="DYNEIN LIGHT CHAIN"/>
    <property type="match status" value="1"/>
</dbReference>
<reference evidence="2" key="1">
    <citation type="submission" date="2020-09" db="EMBL/GenBank/DDBJ databases">
        <authorList>
            <person name="Kikuchi T."/>
        </authorList>
    </citation>
    <scope>NUCLEOTIDE SEQUENCE</scope>
    <source>
        <strain evidence="2">SH1</strain>
    </source>
</reference>
<proteinExistence type="inferred from homology"/>
<keyword evidence="1" id="KW-0493">Microtubule</keyword>
<dbReference type="InterPro" id="IPR037177">
    <property type="entry name" value="DLC_sf"/>
</dbReference>
<dbReference type="GO" id="GO:0007017">
    <property type="term" value="P:microtubule-based process"/>
    <property type="evidence" value="ECO:0007669"/>
    <property type="project" value="InterPro"/>
</dbReference>
<dbReference type="GO" id="GO:0005874">
    <property type="term" value="C:microtubule"/>
    <property type="evidence" value="ECO:0007669"/>
    <property type="project" value="UniProtKB-KW"/>
</dbReference>
<keyword evidence="1" id="KW-0963">Cytoplasm</keyword>
<dbReference type="Proteomes" id="UP000614601">
    <property type="component" value="Unassembled WGS sequence"/>
</dbReference>
<dbReference type="Pfam" id="PF01221">
    <property type="entry name" value="Dynein_light"/>
    <property type="match status" value="1"/>
</dbReference>
<sequence length="103" mass="11630">MTEVHKSLAPKISLKSLQFLDIDVDKAEFAQKLVLEYHAKQMGQNLSPALLAKELKQAFDRRYGVTWHCAVGNSFGSSIAHENNQFIFFHVDAMAIMLFKTSS</sequence>
<comment type="subcellular location">
    <subcellularLocation>
        <location evidence="1">Cytoplasm</location>
        <location evidence="1">Cytoskeleton</location>
    </subcellularLocation>
</comment>
<organism evidence="2 3">
    <name type="scientific">Bursaphelenchus okinawaensis</name>
    <dbReference type="NCBI Taxonomy" id="465554"/>
    <lineage>
        <taxon>Eukaryota</taxon>
        <taxon>Metazoa</taxon>
        <taxon>Ecdysozoa</taxon>
        <taxon>Nematoda</taxon>
        <taxon>Chromadorea</taxon>
        <taxon>Rhabditida</taxon>
        <taxon>Tylenchina</taxon>
        <taxon>Tylenchomorpha</taxon>
        <taxon>Aphelenchoidea</taxon>
        <taxon>Aphelenchoididae</taxon>
        <taxon>Bursaphelenchus</taxon>
    </lineage>
</organism>
<dbReference type="SMART" id="SM01375">
    <property type="entry name" value="Dynein_light"/>
    <property type="match status" value="1"/>
</dbReference>
<dbReference type="GO" id="GO:0045505">
    <property type="term" value="F:dynein intermediate chain binding"/>
    <property type="evidence" value="ECO:0007669"/>
    <property type="project" value="TreeGrafter"/>
</dbReference>
<comment type="similarity">
    <text evidence="1">Belongs to the dynein light chain family.</text>
</comment>
<dbReference type="EMBL" id="CAJFCW020000002">
    <property type="protein sequence ID" value="CAG9099529.1"/>
    <property type="molecule type" value="Genomic_DNA"/>
</dbReference>
<dbReference type="GO" id="GO:0005868">
    <property type="term" value="C:cytoplasmic dynein complex"/>
    <property type="evidence" value="ECO:0007669"/>
    <property type="project" value="TreeGrafter"/>
</dbReference>
<dbReference type="AlphaFoldDB" id="A0A811KCG5"/>
<evidence type="ECO:0000256" key="1">
    <source>
        <dbReference type="RuleBase" id="RU365010"/>
    </source>
</evidence>
<keyword evidence="3" id="KW-1185">Reference proteome</keyword>
<name>A0A811KCG5_9BILA</name>
<protein>
    <recommendedName>
        <fullName evidence="1">Dynein light chain</fullName>
    </recommendedName>
</protein>
<dbReference type="InterPro" id="IPR001372">
    <property type="entry name" value="Dynein_light_chain_typ-1/2"/>
</dbReference>
<dbReference type="Gene3D" id="3.30.740.10">
    <property type="entry name" value="Protein Inhibitor Of Neuronal Nitric Oxide Synthase"/>
    <property type="match status" value="1"/>
</dbReference>
<keyword evidence="1" id="KW-0243">Dynein</keyword>
<keyword evidence="1" id="KW-0206">Cytoskeleton</keyword>
<dbReference type="EMBL" id="CAJFDH010000002">
    <property type="protein sequence ID" value="CAD5213187.1"/>
    <property type="molecule type" value="Genomic_DNA"/>
</dbReference>